<dbReference type="Pfam" id="PF00196">
    <property type="entry name" value="GerE"/>
    <property type="match status" value="1"/>
</dbReference>
<proteinExistence type="predicted"/>
<feature type="domain" description="HTH luxR-type" evidence="5">
    <location>
        <begin position="207"/>
        <end position="272"/>
    </location>
</feature>
<comment type="caution">
    <text evidence="6">The sequence shown here is derived from an EMBL/GenBank/DDBJ whole genome shotgun (WGS) entry which is preliminary data.</text>
</comment>
<dbReference type="Gene3D" id="3.30.450.80">
    <property type="entry name" value="Transcription factor LuxR-like, autoinducer-binding domain"/>
    <property type="match status" value="1"/>
</dbReference>
<dbReference type="GO" id="GO:0003677">
    <property type="term" value="F:DNA binding"/>
    <property type="evidence" value="ECO:0007669"/>
    <property type="project" value="UniProtKB-KW"/>
</dbReference>
<dbReference type="PANTHER" id="PTHR44688">
    <property type="entry name" value="DNA-BINDING TRANSCRIPTIONAL ACTIVATOR DEVR_DOSR"/>
    <property type="match status" value="1"/>
</dbReference>
<dbReference type="InterPro" id="IPR036388">
    <property type="entry name" value="WH-like_DNA-bd_sf"/>
</dbReference>
<dbReference type="SMART" id="SM00421">
    <property type="entry name" value="HTH_LUXR"/>
    <property type="match status" value="1"/>
</dbReference>
<dbReference type="AlphaFoldDB" id="A0A103RIH1"/>
<dbReference type="SUPFAM" id="SSF75516">
    <property type="entry name" value="Pheromone-binding domain of LuxR-like quorum-sensing transcription factors"/>
    <property type="match status" value="1"/>
</dbReference>
<dbReference type="InterPro" id="IPR016032">
    <property type="entry name" value="Sig_transdc_resp-reg_C-effctor"/>
</dbReference>
<organism evidence="6 7">
    <name type="scientific">Burkholderia ubonensis</name>
    <dbReference type="NCBI Taxonomy" id="101571"/>
    <lineage>
        <taxon>Bacteria</taxon>
        <taxon>Pseudomonadati</taxon>
        <taxon>Pseudomonadota</taxon>
        <taxon>Betaproteobacteria</taxon>
        <taxon>Burkholderiales</taxon>
        <taxon>Burkholderiaceae</taxon>
        <taxon>Burkholderia</taxon>
        <taxon>Burkholderia cepacia complex</taxon>
    </lineage>
</organism>
<dbReference type="CDD" id="cd06170">
    <property type="entry name" value="LuxR_C_like"/>
    <property type="match status" value="1"/>
</dbReference>
<evidence type="ECO:0000313" key="6">
    <source>
        <dbReference type="EMBL" id="KVG68414.1"/>
    </source>
</evidence>
<protein>
    <submittedName>
        <fullName evidence="6">Autoinducer-binding protein</fullName>
    </submittedName>
</protein>
<evidence type="ECO:0000256" key="1">
    <source>
        <dbReference type="ARBA" id="ARBA00023015"/>
    </source>
</evidence>
<accession>A0A103RIH1</accession>
<reference evidence="6 7" key="1">
    <citation type="submission" date="2015-11" db="EMBL/GenBank/DDBJ databases">
        <title>Expanding the genomic diversity of Burkholderia species for the development of highly accurate diagnostics.</title>
        <authorList>
            <person name="Sahl J."/>
            <person name="Keim P."/>
            <person name="Wagner D."/>
        </authorList>
    </citation>
    <scope>NUCLEOTIDE SEQUENCE [LARGE SCALE GENOMIC DNA]</scope>
    <source>
        <strain evidence="6 7">MSMB2036</strain>
    </source>
</reference>
<dbReference type="PANTHER" id="PTHR44688:SF16">
    <property type="entry name" value="DNA-BINDING TRANSCRIPTIONAL ACTIVATOR DEVR_DOSR"/>
    <property type="match status" value="1"/>
</dbReference>
<dbReference type="InterPro" id="IPR005143">
    <property type="entry name" value="TF_LuxR_autoind-bd_dom"/>
</dbReference>
<sequence length="275" mass="30761">MDLDDQYGADVASLAEPFARQGGMQDAVPNRSDLSHGHPQHVWRREPDSWDRADNPQVLLDVALPLARDLGFQYVGYVISTSLPVSSPRRQSISNFPAAWREWERTRSTLECNPIIRRCRASVRPLVWDDASFDSAPLFRAALGRAGVRSGWSQLVRDSRGSWGVLTLGRTTPHPASCPPYDVEPRLVWLAQMFHYHLSRMCRTGPVGGNEIHLTEMEKTILRWTVDGKTSGELATILEVSVRTVNFHVQNILMKMNTCNKTAAAAQAALLGLLY</sequence>
<dbReference type="PROSITE" id="PS50043">
    <property type="entry name" value="HTH_LUXR_2"/>
    <property type="match status" value="1"/>
</dbReference>
<evidence type="ECO:0000256" key="2">
    <source>
        <dbReference type="ARBA" id="ARBA00023125"/>
    </source>
</evidence>
<dbReference type="RefSeq" id="WP_059751351.1">
    <property type="nucleotide sequence ID" value="NZ_LOXM01000114.1"/>
</dbReference>
<feature type="region of interest" description="Disordered" evidence="4">
    <location>
        <begin position="18"/>
        <end position="48"/>
    </location>
</feature>
<dbReference type="SUPFAM" id="SSF46894">
    <property type="entry name" value="C-terminal effector domain of the bipartite response regulators"/>
    <property type="match status" value="1"/>
</dbReference>
<dbReference type="Pfam" id="PF03472">
    <property type="entry name" value="Autoind_bind"/>
    <property type="match status" value="1"/>
</dbReference>
<evidence type="ECO:0000256" key="4">
    <source>
        <dbReference type="SAM" id="MobiDB-lite"/>
    </source>
</evidence>
<dbReference type="EMBL" id="LOXM01000114">
    <property type="protein sequence ID" value="KVG68414.1"/>
    <property type="molecule type" value="Genomic_DNA"/>
</dbReference>
<dbReference type="Proteomes" id="UP000064029">
    <property type="component" value="Unassembled WGS sequence"/>
</dbReference>
<name>A0A103RIH1_9BURK</name>
<dbReference type="Gene3D" id="1.10.10.10">
    <property type="entry name" value="Winged helix-like DNA-binding domain superfamily/Winged helix DNA-binding domain"/>
    <property type="match status" value="1"/>
</dbReference>
<dbReference type="InterPro" id="IPR036693">
    <property type="entry name" value="TF_LuxR_autoind-bd_dom_sf"/>
</dbReference>
<keyword evidence="3" id="KW-0804">Transcription</keyword>
<gene>
    <name evidence="6" type="ORF">WJ33_23595</name>
</gene>
<dbReference type="OrthoDB" id="256105at2"/>
<keyword evidence="2" id="KW-0238">DNA-binding</keyword>
<evidence type="ECO:0000256" key="3">
    <source>
        <dbReference type="ARBA" id="ARBA00023163"/>
    </source>
</evidence>
<dbReference type="InterPro" id="IPR000792">
    <property type="entry name" value="Tscrpt_reg_LuxR_C"/>
</dbReference>
<evidence type="ECO:0000313" key="7">
    <source>
        <dbReference type="Proteomes" id="UP000064029"/>
    </source>
</evidence>
<keyword evidence="1" id="KW-0805">Transcription regulation</keyword>
<dbReference type="GO" id="GO:0006355">
    <property type="term" value="P:regulation of DNA-templated transcription"/>
    <property type="evidence" value="ECO:0007669"/>
    <property type="project" value="InterPro"/>
</dbReference>
<evidence type="ECO:0000259" key="5">
    <source>
        <dbReference type="PROSITE" id="PS50043"/>
    </source>
</evidence>
<dbReference type="PRINTS" id="PR00038">
    <property type="entry name" value="HTHLUXR"/>
</dbReference>